<protein>
    <submittedName>
        <fullName evidence="1">Uncharacterized protein</fullName>
    </submittedName>
</protein>
<dbReference type="RefSeq" id="WP_038500971.1">
    <property type="nucleotide sequence ID" value="NZ_CP006571.1"/>
</dbReference>
<organism evidence="1 2">
    <name type="scientific">Chlamydia avium 10DC88</name>
    <dbReference type="NCBI Taxonomy" id="1229831"/>
    <lineage>
        <taxon>Bacteria</taxon>
        <taxon>Pseudomonadati</taxon>
        <taxon>Chlamydiota</taxon>
        <taxon>Chlamydiia</taxon>
        <taxon>Chlamydiales</taxon>
        <taxon>Chlamydiaceae</taxon>
        <taxon>Chlamydia/Chlamydophila group</taxon>
        <taxon>Chlamydia</taxon>
    </lineage>
</organism>
<name>W8K190_9CHLA</name>
<dbReference type="PATRIC" id="fig|1229831.3.peg.776"/>
<dbReference type="EMBL" id="CP006571">
    <property type="protein sequence ID" value="AHK63627.1"/>
    <property type="molecule type" value="Genomic_DNA"/>
</dbReference>
<dbReference type="STRING" id="1229831.M832_07780"/>
<dbReference type="HOGENOM" id="CLU_054012_0_0_0"/>
<accession>W8K190</accession>
<dbReference type="Proteomes" id="UP000019433">
    <property type="component" value="Chromosome"/>
</dbReference>
<evidence type="ECO:0000313" key="2">
    <source>
        <dbReference type="Proteomes" id="UP000019433"/>
    </source>
</evidence>
<gene>
    <name evidence="1" type="ORF">M832_07780</name>
</gene>
<proteinExistence type="predicted"/>
<sequence>MNFKLPIYRIGVTQDINNTIKIAILQKTCKEWIVAYCAHIGENNTELLPKKYREALCIFSLKGSDSLIKSSLSSLKNKRNILKTTLTDLETHAIFPWESLVISPHIGKKDACKTTPITLWITQKDTIERKVSLLHQSQVFPDTISCQPADIFFLAQQTPLKALPAYFLIYTGSLETTCLFVKNESVLVSRSFHNSSPEYHENIVTTLNYIKDTYPTIPLSVIHVMGLSPELKKSLEQKINLPLVPCQITTLNVDEDTWLNYGDAIISAYHGTSRKIVAFPYNPMFNSTASQKFWLKRTTRLISKFALISTLIVGTDSMLKLSSLSHRVRDNFALVCPESKKIPSSLRTIKTALFSALSSYNTHKEYAYLPTIPTSKETMQFLSAISEPTPSIKLSYFCYSLISFPSKQTPNVPYEATVSIKGEGNSEEISQFLQRIYQHPKLSKITKTQCGQTFELQFNIASEEIL</sequence>
<dbReference type="AlphaFoldDB" id="W8K190"/>
<dbReference type="KEGG" id="cav:M832_07780"/>
<reference evidence="1 2" key="1">
    <citation type="journal article" date="2014" name="Syst. Appl. Microbiol.">
        <title>Evidence for the existence of two new members of the family Chlamydiaceae and proposal of Chlamydia avium sp. nov. and Chlamydia gallinacea sp. nov.</title>
        <authorList>
            <person name="Sachse K."/>
            <person name="Laroucau K."/>
            <person name="Riege K."/>
            <person name="Wehner S."/>
            <person name="Dilcher M."/>
            <person name="Creasy H.H."/>
            <person name="Weidmann M."/>
            <person name="Myers G."/>
            <person name="Vorimore F."/>
            <person name="Vicari N."/>
            <person name="Magnino S."/>
            <person name="Liebler-Tenorio E."/>
            <person name="Ruettger A."/>
            <person name="Bavoil P.M."/>
            <person name="Hufert F.T."/>
            <person name="Rossello-Mora R."/>
            <person name="Marz M."/>
        </authorList>
    </citation>
    <scope>NUCLEOTIDE SEQUENCE [LARGE SCALE GENOMIC DNA]</scope>
    <source>
        <strain evidence="1 2">10DC88</strain>
    </source>
</reference>
<evidence type="ECO:0000313" key="1">
    <source>
        <dbReference type="EMBL" id="AHK63627.1"/>
    </source>
</evidence>